<gene>
    <name evidence="3" type="ORF">ACKI18_41935</name>
</gene>
<dbReference type="RefSeq" id="WP_409123913.1">
    <property type="nucleotide sequence ID" value="NZ_JBJVNI010000033.1"/>
</dbReference>
<proteinExistence type="predicted"/>
<keyword evidence="2" id="KW-1133">Transmembrane helix</keyword>
<evidence type="ECO:0000256" key="1">
    <source>
        <dbReference type="SAM" id="MobiDB-lite"/>
    </source>
</evidence>
<evidence type="ECO:0000256" key="2">
    <source>
        <dbReference type="SAM" id="Phobius"/>
    </source>
</evidence>
<evidence type="ECO:0000313" key="4">
    <source>
        <dbReference type="Proteomes" id="UP001631957"/>
    </source>
</evidence>
<accession>A0ABW9I4F5</accession>
<feature type="compositionally biased region" description="Acidic residues" evidence="1">
    <location>
        <begin position="54"/>
        <end position="67"/>
    </location>
</feature>
<keyword evidence="2" id="KW-0472">Membrane</keyword>
<keyword evidence="4" id="KW-1185">Reference proteome</keyword>
<feature type="compositionally biased region" description="Basic and acidic residues" evidence="1">
    <location>
        <begin position="25"/>
        <end position="37"/>
    </location>
</feature>
<feature type="compositionally biased region" description="Basic and acidic residues" evidence="1">
    <location>
        <begin position="1"/>
        <end position="10"/>
    </location>
</feature>
<feature type="transmembrane region" description="Helical" evidence="2">
    <location>
        <begin position="151"/>
        <end position="172"/>
    </location>
</feature>
<feature type="region of interest" description="Disordered" evidence="1">
    <location>
        <begin position="175"/>
        <end position="232"/>
    </location>
</feature>
<comment type="caution">
    <text evidence="3">The sequence shown here is derived from an EMBL/GenBank/DDBJ whole genome shotgun (WGS) entry which is preliminary data.</text>
</comment>
<reference evidence="3 4" key="1">
    <citation type="submission" date="2024-12" db="EMBL/GenBank/DDBJ databases">
        <title>Forecasting of Potato common scab and diversities of Pathogenic streptomyces spp. in china.</title>
        <authorList>
            <person name="Handique U."/>
            <person name="Wu J."/>
        </authorList>
    </citation>
    <scope>NUCLEOTIDE SEQUENCE [LARGE SCALE GENOMIC DNA]</scope>
    <source>
        <strain evidence="3 4">ZRIMU1530</strain>
    </source>
</reference>
<dbReference type="EMBL" id="JBJVNI010000033">
    <property type="protein sequence ID" value="MFM9615234.1"/>
    <property type="molecule type" value="Genomic_DNA"/>
</dbReference>
<sequence length="621" mass="63428">MNTERPDHDGTASPTPEETPTPEKTTAKAETEADETRAGAGKPEAQAETPGAEVEVEVEEGDAEEPEVDGKAVSLTKAEDDDPGRIRKLGPVEEAPGEEARAATPDDDVVVEDTGGIRRLGPVEEVSGGDAEGVDGDVHVIGAPRKRRPSALIVSIAAAAVLLVGAGGALIASNASAGPDGEKAAGVPAQSDSDGDGAPPPNLALDGYSAPSTGGGNGIAPGEPNPYGTTYRATGALPDGPTSAPVYWATGEVDQSEVTRLAKALGVEGTPVVEGPAWRVGGGQDGTGPVLRVNRTAPGMWTYIRYSAGTDNCPGITTCAKQPMDTTVDPVSEAAAEDAAEPVLKAVGQDDAKVDASQTAGAQRVVNADPVLDKLPTNGWTTGITVSGQGEVVSGTGQLAAPEKGASYPVLSAARTLELLNSAQGTTHRMGIGGCAEPVPLKDRLEQPCRKVTTAEGPEQSVAKVSGAAFGLAAHTSQGKQLLVPSWLFTVDAATPYVVSYPAVDPKYLAGEATPAPSSPGKSMPRNVKVDGYTASGDELTVRFTGGVCGDYSVSAKETDAQVTVTVTETPWQDKVCIMIAKEYDRTVKLEKALGDRKVVGSDGAAIPIVKPGARLPETVR</sequence>
<feature type="region of interest" description="Disordered" evidence="1">
    <location>
        <begin position="1"/>
        <end position="109"/>
    </location>
</feature>
<feature type="compositionally biased region" description="Low complexity" evidence="1">
    <location>
        <begin position="11"/>
        <end position="24"/>
    </location>
</feature>
<organism evidence="3 4">
    <name type="scientific">Streptomyces niveiscabiei</name>
    <dbReference type="NCBI Taxonomy" id="164115"/>
    <lineage>
        <taxon>Bacteria</taxon>
        <taxon>Bacillati</taxon>
        <taxon>Actinomycetota</taxon>
        <taxon>Actinomycetes</taxon>
        <taxon>Kitasatosporales</taxon>
        <taxon>Streptomycetaceae</taxon>
        <taxon>Streptomyces</taxon>
    </lineage>
</organism>
<name>A0ABW9I4F5_9ACTN</name>
<keyword evidence="2" id="KW-0812">Transmembrane</keyword>
<dbReference type="Proteomes" id="UP001631957">
    <property type="component" value="Unassembled WGS sequence"/>
</dbReference>
<evidence type="ECO:0008006" key="5">
    <source>
        <dbReference type="Google" id="ProtNLM"/>
    </source>
</evidence>
<protein>
    <recommendedName>
        <fullName evidence="5">Large membrane protein</fullName>
    </recommendedName>
</protein>
<evidence type="ECO:0000313" key="3">
    <source>
        <dbReference type="EMBL" id="MFM9615234.1"/>
    </source>
</evidence>